<dbReference type="eggNOG" id="COG1917">
    <property type="taxonomic scope" value="Bacteria"/>
</dbReference>
<dbReference type="SUPFAM" id="SSF54427">
    <property type="entry name" value="NTF2-like"/>
    <property type="match status" value="1"/>
</dbReference>
<accession>F4CF40</accession>
<dbReference type="AlphaFoldDB" id="F4CF40"/>
<dbReference type="Gene3D" id="3.10.450.50">
    <property type="match status" value="1"/>
</dbReference>
<dbReference type="PATRIC" id="fig|743722.3.peg.153"/>
<evidence type="ECO:0008006" key="2">
    <source>
        <dbReference type="Google" id="ProtNLM"/>
    </source>
</evidence>
<dbReference type="STRING" id="743722.Sph21_0146"/>
<protein>
    <recommendedName>
        <fullName evidence="2">DUF4440 domain-containing protein</fullName>
    </recommendedName>
</protein>
<gene>
    <name evidence="1" type="ordered locus">Sph21_0146</name>
</gene>
<name>F4CF40_SPHS2</name>
<dbReference type="HOGENOM" id="CLU_1874117_0_0_10"/>
<dbReference type="EMBL" id="CP002584">
    <property type="protein sequence ID" value="ADZ76733.1"/>
    <property type="molecule type" value="Genomic_DNA"/>
</dbReference>
<reference evidence="1" key="1">
    <citation type="submission" date="2011-03" db="EMBL/GenBank/DDBJ databases">
        <title>Complete sequence of Sphingobacterium sp. 21.</title>
        <authorList>
            <consortium name="US DOE Joint Genome Institute"/>
            <person name="Lucas S."/>
            <person name="Copeland A."/>
            <person name="Lapidus A."/>
            <person name="Cheng J.-F."/>
            <person name="Goodwin L."/>
            <person name="Pitluck S."/>
            <person name="Davenport K."/>
            <person name="Detter J.C."/>
            <person name="Han C."/>
            <person name="Tapia R."/>
            <person name="Land M."/>
            <person name="Hauser L."/>
            <person name="Kyrpides N."/>
            <person name="Ivanova N."/>
            <person name="Ovchinnikova G."/>
            <person name="Pagani I."/>
            <person name="Siebers A.K."/>
            <person name="Allgaier M."/>
            <person name="Thelen M.P."/>
            <person name="Hugenholtz P."/>
            <person name="Woyke T."/>
        </authorList>
    </citation>
    <scope>NUCLEOTIDE SEQUENCE</scope>
    <source>
        <strain evidence="1">21</strain>
    </source>
</reference>
<organism evidence="1">
    <name type="scientific">Sphingobacterium sp. (strain 21)</name>
    <dbReference type="NCBI Taxonomy" id="743722"/>
    <lineage>
        <taxon>Bacteria</taxon>
        <taxon>Pseudomonadati</taxon>
        <taxon>Bacteroidota</taxon>
        <taxon>Sphingobacteriia</taxon>
        <taxon>Sphingobacteriales</taxon>
        <taxon>Sphingobacteriaceae</taxon>
        <taxon>Sphingobacterium</taxon>
    </lineage>
</organism>
<dbReference type="InterPro" id="IPR032710">
    <property type="entry name" value="NTF2-like_dom_sf"/>
</dbReference>
<evidence type="ECO:0000313" key="1">
    <source>
        <dbReference type="EMBL" id="ADZ76733.1"/>
    </source>
</evidence>
<dbReference type="KEGG" id="shg:Sph21_0146"/>
<sequence>MLSFCYSLGNAKIRQETVSDQRDEILSLSEKKWKWMMDRQIDSLHVLFDENIVSRQPEIRMDKAGQLDAIKNGNIRYKHINILETDIQIVDNISTLLTKVEFNFLGRKESEIKYVTEVYKKSSNDWKLILFQISPV</sequence>
<proteinExistence type="predicted"/>